<proteinExistence type="predicted"/>
<dbReference type="PROSITE" id="PS51352">
    <property type="entry name" value="THIOREDOXIN_2"/>
    <property type="match status" value="1"/>
</dbReference>
<dbReference type="GO" id="GO:0016209">
    <property type="term" value="F:antioxidant activity"/>
    <property type="evidence" value="ECO:0007669"/>
    <property type="project" value="InterPro"/>
</dbReference>
<evidence type="ECO:0000256" key="1">
    <source>
        <dbReference type="SAM" id="SignalP"/>
    </source>
</evidence>
<comment type="caution">
    <text evidence="3">The sequence shown here is derived from an EMBL/GenBank/DDBJ whole genome shotgun (WGS) entry which is preliminary data.</text>
</comment>
<evidence type="ECO:0000313" key="3">
    <source>
        <dbReference type="EMBL" id="OQW90298.1"/>
    </source>
</evidence>
<sequence>MHHNAFFKPSRRAALQAGAGLLALIAGATARAQAQTAPATATPSVAEMERAAPNLPALGTALALPDVALLGGGEFHPQQAAGQITVIYWWASTCPFCAQQSPEMQKFWQAYQGKGLQFLALSVDKKPQDAQAYLAKKGYTFPSAWVSPEVHKVLPKPKGLPITLVLGRDGRLLQAEKGQMFAEDVAQLALWLK</sequence>
<evidence type="ECO:0000313" key="4">
    <source>
        <dbReference type="Proteomes" id="UP000192505"/>
    </source>
</evidence>
<dbReference type="Proteomes" id="UP000192505">
    <property type="component" value="Unassembled WGS sequence"/>
</dbReference>
<dbReference type="PANTHER" id="PTHR42852:SF17">
    <property type="entry name" value="THIOREDOXIN-LIKE PROTEIN HI_1115"/>
    <property type="match status" value="1"/>
</dbReference>
<name>A0A1W9L0Y1_9BURK</name>
<feature type="signal peptide" evidence="1">
    <location>
        <begin position="1"/>
        <end position="34"/>
    </location>
</feature>
<dbReference type="Gene3D" id="3.40.30.10">
    <property type="entry name" value="Glutaredoxin"/>
    <property type="match status" value="1"/>
</dbReference>
<dbReference type="InterPro" id="IPR006311">
    <property type="entry name" value="TAT_signal"/>
</dbReference>
<dbReference type="Pfam" id="PF00578">
    <property type="entry name" value="AhpC-TSA"/>
    <property type="match status" value="1"/>
</dbReference>
<dbReference type="EMBL" id="MTEI01000001">
    <property type="protein sequence ID" value="OQW90298.1"/>
    <property type="molecule type" value="Genomic_DNA"/>
</dbReference>
<feature type="domain" description="Thioredoxin" evidence="2">
    <location>
        <begin position="31"/>
        <end position="193"/>
    </location>
</feature>
<dbReference type="PANTHER" id="PTHR42852">
    <property type="entry name" value="THIOL:DISULFIDE INTERCHANGE PROTEIN DSBE"/>
    <property type="match status" value="1"/>
</dbReference>
<dbReference type="CDD" id="cd02966">
    <property type="entry name" value="TlpA_like_family"/>
    <property type="match status" value="1"/>
</dbReference>
<dbReference type="InterPro" id="IPR036249">
    <property type="entry name" value="Thioredoxin-like_sf"/>
</dbReference>
<protein>
    <recommendedName>
        <fullName evidence="2">Thioredoxin domain-containing protein</fullName>
    </recommendedName>
</protein>
<dbReference type="AlphaFoldDB" id="A0A1W9L0Y1"/>
<feature type="chain" id="PRO_5013004138" description="Thioredoxin domain-containing protein" evidence="1">
    <location>
        <begin position="35"/>
        <end position="193"/>
    </location>
</feature>
<evidence type="ECO:0000259" key="2">
    <source>
        <dbReference type="PROSITE" id="PS51352"/>
    </source>
</evidence>
<dbReference type="PROSITE" id="PS51318">
    <property type="entry name" value="TAT"/>
    <property type="match status" value="1"/>
</dbReference>
<dbReference type="GO" id="GO:0016491">
    <property type="term" value="F:oxidoreductase activity"/>
    <property type="evidence" value="ECO:0007669"/>
    <property type="project" value="InterPro"/>
</dbReference>
<accession>A0A1W9L0Y1</accession>
<dbReference type="SUPFAM" id="SSF52833">
    <property type="entry name" value="Thioredoxin-like"/>
    <property type="match status" value="1"/>
</dbReference>
<reference evidence="3 4" key="1">
    <citation type="submission" date="2017-01" db="EMBL/GenBank/DDBJ databases">
        <title>Novel large sulfur bacteria in the metagenomes of groundwater-fed chemosynthetic microbial mats in the Lake Huron basin.</title>
        <authorList>
            <person name="Sharrar A.M."/>
            <person name="Flood B.E."/>
            <person name="Bailey J.V."/>
            <person name="Jones D.S."/>
            <person name="Biddanda B."/>
            <person name="Ruberg S.A."/>
            <person name="Marcus D.N."/>
            <person name="Dick G.J."/>
        </authorList>
    </citation>
    <scope>NUCLEOTIDE SEQUENCE [LARGE SCALE GENOMIC DNA]</scope>
    <source>
        <strain evidence="3">A7</strain>
    </source>
</reference>
<keyword evidence="1" id="KW-0732">Signal</keyword>
<organism evidence="3 4">
    <name type="scientific">Rhodoferax ferrireducens</name>
    <dbReference type="NCBI Taxonomy" id="192843"/>
    <lineage>
        <taxon>Bacteria</taxon>
        <taxon>Pseudomonadati</taxon>
        <taxon>Pseudomonadota</taxon>
        <taxon>Betaproteobacteria</taxon>
        <taxon>Burkholderiales</taxon>
        <taxon>Comamonadaceae</taxon>
        <taxon>Rhodoferax</taxon>
    </lineage>
</organism>
<dbReference type="InterPro" id="IPR000866">
    <property type="entry name" value="AhpC/TSA"/>
</dbReference>
<dbReference type="InterPro" id="IPR050553">
    <property type="entry name" value="Thioredoxin_ResA/DsbE_sf"/>
</dbReference>
<gene>
    <name evidence="3" type="ORF">BWK72_02225</name>
</gene>
<dbReference type="InterPro" id="IPR013766">
    <property type="entry name" value="Thioredoxin_domain"/>
</dbReference>